<protein>
    <recommendedName>
        <fullName evidence="1">YspA cpYpsA-related SLOG domain-containing protein</fullName>
    </recommendedName>
</protein>
<accession>A0A1W6DWY6</accession>
<evidence type="ECO:0000313" key="3">
    <source>
        <dbReference type="Proteomes" id="UP000223906"/>
    </source>
</evidence>
<name>A0A1W6DWY6_9CAUD</name>
<dbReference type="Proteomes" id="UP000223906">
    <property type="component" value="Segment"/>
</dbReference>
<reference evidence="2 3" key="1">
    <citation type="submission" date="2017-02" db="EMBL/GenBank/DDBJ databases">
        <title>The first characterized phage against a member of the ecologically important #sphingomonads reveals high dissimilarity against all other known phages.</title>
        <authorList>
            <person name="Nielsen T.K."/>
            <person name="Carstens A.B."/>
            <person name="Kot W."/>
            <person name="Lametsch R."/>
            <person name="Neve H."/>
            <person name="Hansen L.H."/>
        </authorList>
    </citation>
    <scope>NUCLEOTIDE SEQUENCE [LARGE SCALE GENOMIC DNA]</scope>
</reference>
<organism evidence="2 3">
    <name type="scientific">Sphingobium phage Lacusarx</name>
    <dbReference type="NCBI Taxonomy" id="1980139"/>
    <lineage>
        <taxon>Viruses</taxon>
        <taxon>Duplodnaviria</taxon>
        <taxon>Heunggongvirae</taxon>
        <taxon>Uroviricota</taxon>
        <taxon>Caudoviricetes</taxon>
        <taxon>Lacusarxvirus</taxon>
        <taxon>Lacusarxvirus lacusarx</taxon>
    </lineage>
</organism>
<dbReference type="Pfam" id="PF10686">
    <property type="entry name" value="YAcAr"/>
    <property type="match status" value="1"/>
</dbReference>
<keyword evidence="3" id="KW-1185">Reference proteome</keyword>
<sequence length="135" mass="15533">MALSKRRVRVCVTGGRAYKDWRFVWRSINQFERDHDVEIEELGQGEATGVDRFAKEWAQAAGVPTRDYKADWDRHGEAAGGIRNEEMLIDFKPDYLLVFPGGTGTTNCTRHARKMKIERVFFNEEALAIDPLKWG</sequence>
<dbReference type="EMBL" id="KY629563">
    <property type="protein sequence ID" value="ARK07520.1"/>
    <property type="molecule type" value="Genomic_DNA"/>
</dbReference>
<proteinExistence type="predicted"/>
<dbReference type="InterPro" id="IPR019627">
    <property type="entry name" value="YAcAr"/>
</dbReference>
<dbReference type="OrthoDB" id="13008at10239"/>
<gene>
    <name evidence="2" type="ORF">LAV_00145</name>
</gene>
<evidence type="ECO:0000313" key="2">
    <source>
        <dbReference type="EMBL" id="ARK07520.1"/>
    </source>
</evidence>
<feature type="domain" description="YspA cpYpsA-related SLOG" evidence="1">
    <location>
        <begin position="8"/>
        <end position="75"/>
    </location>
</feature>
<evidence type="ECO:0000259" key="1">
    <source>
        <dbReference type="Pfam" id="PF10686"/>
    </source>
</evidence>